<dbReference type="AlphaFoldDB" id="A0A2H0KGM0"/>
<dbReference type="EMBL" id="PCVI01000012">
    <property type="protein sequence ID" value="PIQ70385.1"/>
    <property type="molecule type" value="Genomic_DNA"/>
</dbReference>
<accession>A0A2H0KGM0</accession>
<gene>
    <name evidence="1" type="ORF">COV89_00735</name>
</gene>
<evidence type="ECO:0008006" key="3">
    <source>
        <dbReference type="Google" id="ProtNLM"/>
    </source>
</evidence>
<name>A0A2H0KGM0_9BACT</name>
<sequence length="104" mass="12287">MDNNFKGIIWTNHALQRLKERNISQGDAWATFSHPQSSKFAQTKGAWVFYRNYSGYQIEVVASQNEKKQWVILSVWSREKLSKSSSFENLFEKILQKLLGRFRK</sequence>
<dbReference type="Proteomes" id="UP000231371">
    <property type="component" value="Unassembled WGS sequence"/>
</dbReference>
<dbReference type="Pfam" id="PF14076">
    <property type="entry name" value="DUF4258"/>
    <property type="match status" value="1"/>
</dbReference>
<evidence type="ECO:0000313" key="1">
    <source>
        <dbReference type="EMBL" id="PIQ70385.1"/>
    </source>
</evidence>
<proteinExistence type="predicted"/>
<reference evidence="1 2" key="1">
    <citation type="submission" date="2017-09" db="EMBL/GenBank/DDBJ databases">
        <title>Depth-based differentiation of microbial function through sediment-hosted aquifers and enrichment of novel symbionts in the deep terrestrial subsurface.</title>
        <authorList>
            <person name="Probst A.J."/>
            <person name="Ladd B."/>
            <person name="Jarett J.K."/>
            <person name="Geller-Mcgrath D.E."/>
            <person name="Sieber C.M."/>
            <person name="Emerson J.B."/>
            <person name="Anantharaman K."/>
            <person name="Thomas B.C."/>
            <person name="Malmstrom R."/>
            <person name="Stieglmeier M."/>
            <person name="Klingl A."/>
            <person name="Woyke T."/>
            <person name="Ryan C.M."/>
            <person name="Banfield J.F."/>
        </authorList>
    </citation>
    <scope>NUCLEOTIDE SEQUENCE [LARGE SCALE GENOMIC DNA]</scope>
    <source>
        <strain evidence="1">CG11_big_fil_rev_8_21_14_0_20_40_12</strain>
    </source>
</reference>
<organism evidence="1 2">
    <name type="scientific">Candidatus Shapirobacteria bacterium CG11_big_fil_rev_8_21_14_0_20_40_12</name>
    <dbReference type="NCBI Taxonomy" id="1974889"/>
    <lineage>
        <taxon>Bacteria</taxon>
        <taxon>Candidatus Shapironibacteriota</taxon>
    </lineage>
</organism>
<dbReference type="InterPro" id="IPR025354">
    <property type="entry name" value="DUF4258"/>
</dbReference>
<protein>
    <recommendedName>
        <fullName evidence="3">DUF4258 domain-containing protein</fullName>
    </recommendedName>
</protein>
<comment type="caution">
    <text evidence="1">The sequence shown here is derived from an EMBL/GenBank/DDBJ whole genome shotgun (WGS) entry which is preliminary data.</text>
</comment>
<evidence type="ECO:0000313" key="2">
    <source>
        <dbReference type="Proteomes" id="UP000231371"/>
    </source>
</evidence>